<evidence type="ECO:0000256" key="5">
    <source>
        <dbReference type="ARBA" id="ARBA00023124"/>
    </source>
</evidence>
<keyword evidence="6" id="KW-0238">DNA-binding</keyword>
<dbReference type="InterPro" id="IPR036590">
    <property type="entry name" value="SRAP-like"/>
</dbReference>
<evidence type="ECO:0000313" key="10">
    <source>
        <dbReference type="Proteomes" id="UP000013015"/>
    </source>
</evidence>
<dbReference type="STRING" id="888050.HMPREF9004_1018"/>
<dbReference type="GO" id="GO:0003697">
    <property type="term" value="F:single-stranded DNA binding"/>
    <property type="evidence" value="ECO:0007669"/>
    <property type="project" value="InterPro"/>
</dbReference>
<comment type="similarity">
    <text evidence="1 8">Belongs to the SOS response-associated peptidase family.</text>
</comment>
<keyword evidence="7" id="KW-0456">Lyase</keyword>
<keyword evidence="10" id="KW-1185">Reference proteome</keyword>
<dbReference type="PANTHER" id="PTHR13604:SF0">
    <property type="entry name" value="ABASIC SITE PROCESSING PROTEIN HMCES"/>
    <property type="match status" value="1"/>
</dbReference>
<evidence type="ECO:0000256" key="2">
    <source>
        <dbReference type="ARBA" id="ARBA00022670"/>
    </source>
</evidence>
<proteinExistence type="inferred from homology"/>
<dbReference type="Pfam" id="PF02586">
    <property type="entry name" value="SRAP"/>
    <property type="match status" value="1"/>
</dbReference>
<evidence type="ECO:0000313" key="9">
    <source>
        <dbReference type="EMBL" id="ENO18449.1"/>
    </source>
</evidence>
<evidence type="ECO:0000256" key="8">
    <source>
        <dbReference type="RuleBase" id="RU364100"/>
    </source>
</evidence>
<keyword evidence="2 8" id="KW-0645">Protease</keyword>
<accession>N6WDW8</accession>
<keyword evidence="3" id="KW-0227">DNA damage</keyword>
<sequence>MMCGRFAQFAEDEEIVSAFDLDLLEGDAERPRYNLAPSQKARVVLERFVDIPDATGSIRKRLLRKGRFLQWGFVPRWAKTPSRPMINARAETLLGKPMFRASAARRRCIVPANGYFEWHQHPKTNTKIPYFLSASPSDPLLAFAGIYEAWRNPLVPLGEEDAWLLTFAILTRGAPDELGRIHDRMPLILPPDMWNEWLDPALKEPGCVHEMIGAVPDPMLRPRIVSPRVGKVDNDDPTLIAENPL</sequence>
<dbReference type="PANTHER" id="PTHR13604">
    <property type="entry name" value="DC12-RELATED"/>
    <property type="match status" value="1"/>
</dbReference>
<comment type="caution">
    <text evidence="9">The sequence shown here is derived from an EMBL/GenBank/DDBJ whole genome shotgun (WGS) entry which is preliminary data.</text>
</comment>
<keyword evidence="5" id="KW-0190">Covalent protein-DNA linkage</keyword>
<evidence type="ECO:0000256" key="7">
    <source>
        <dbReference type="ARBA" id="ARBA00023239"/>
    </source>
</evidence>
<dbReference type="InterPro" id="IPR003738">
    <property type="entry name" value="SRAP"/>
</dbReference>
<gene>
    <name evidence="9" type="primary">yoaM</name>
    <name evidence="9" type="ORF">HMPREF9004_1018</name>
</gene>
<reference evidence="9 10" key="1">
    <citation type="submission" date="2013-03" db="EMBL/GenBank/DDBJ databases">
        <title>Reference genome for the Human Microbiome Project.</title>
        <authorList>
            <person name="Aqrawi P."/>
            <person name="Ayvaz T."/>
            <person name="Bess C."/>
            <person name="Blankenburg K."/>
            <person name="Coyle M."/>
            <person name="Deng J."/>
            <person name="Forbes L."/>
            <person name="Fowler G."/>
            <person name="Francisco L."/>
            <person name="Fu Q."/>
            <person name="Gibbs R."/>
            <person name="Gross S."/>
            <person name="Gubbala S."/>
            <person name="Hale W."/>
            <person name="Hemphill L."/>
            <person name="Highlander S."/>
            <person name="Hirani K."/>
            <person name="Jackson L."/>
            <person name="Jakkamsetti A."/>
            <person name="Javaid M."/>
            <person name="Jayaseelan J.C."/>
            <person name="Jiang H."/>
            <person name="Joshi V."/>
            <person name="Korchina V."/>
            <person name="Kovar C."/>
            <person name="Lara F."/>
            <person name="Lee S."/>
            <person name="Liu Y."/>
            <person name="Mata R."/>
            <person name="Mathew T."/>
            <person name="Munidasa M."/>
            <person name="Muzny D."/>
            <person name="Nazareth L."/>
            <person name="Ngo R."/>
            <person name="Nguyen L."/>
            <person name="Nguyen N."/>
            <person name="Okwuonu G."/>
            <person name="Ongeri F."/>
            <person name="Palculict T."/>
            <person name="Patil S."/>
            <person name="Petrosino J."/>
            <person name="Pham C."/>
            <person name="Pham P."/>
            <person name="Pu L.-L."/>
            <person name="Qin X."/>
            <person name="Qu J."/>
            <person name="Reid J."/>
            <person name="Ross M."/>
            <person name="Ruth R."/>
            <person name="Saada N."/>
            <person name="San Lucas F."/>
            <person name="Santibanez J."/>
            <person name="Shang Y."/>
            <person name="Simmons D."/>
            <person name="Song X.-Z."/>
            <person name="Tang L.-Y."/>
            <person name="Thornton R."/>
            <person name="Warren J."/>
            <person name="Weissenberger G."/>
            <person name="Wilczek-Boney K."/>
            <person name="Worley K."/>
            <person name="Youmans B."/>
            <person name="Zhang J."/>
            <person name="Zhang L."/>
            <person name="Zhao Z."/>
            <person name="Zhou C."/>
            <person name="Zhu D."/>
            <person name="Zhu Y."/>
        </authorList>
    </citation>
    <scope>NUCLEOTIDE SEQUENCE [LARGE SCALE GENOMIC DNA]</scope>
    <source>
        <strain evidence="9 10">F0333</strain>
    </source>
</reference>
<dbReference type="eggNOG" id="COG2135">
    <property type="taxonomic scope" value="Bacteria"/>
</dbReference>
<dbReference type="GO" id="GO:0016829">
    <property type="term" value="F:lyase activity"/>
    <property type="evidence" value="ECO:0007669"/>
    <property type="project" value="UniProtKB-KW"/>
</dbReference>
<dbReference type="Gene3D" id="3.90.1680.10">
    <property type="entry name" value="SOS response associated peptidase-like"/>
    <property type="match status" value="1"/>
</dbReference>
<dbReference type="HOGENOM" id="CLU_035990_6_2_11"/>
<evidence type="ECO:0000256" key="4">
    <source>
        <dbReference type="ARBA" id="ARBA00022801"/>
    </source>
</evidence>
<dbReference type="EC" id="3.4.-.-" evidence="8"/>
<dbReference type="AlphaFoldDB" id="N6WDW8"/>
<evidence type="ECO:0000256" key="1">
    <source>
        <dbReference type="ARBA" id="ARBA00008136"/>
    </source>
</evidence>
<dbReference type="EMBL" id="AQHZ01000015">
    <property type="protein sequence ID" value="ENO18449.1"/>
    <property type="molecule type" value="Genomic_DNA"/>
</dbReference>
<dbReference type="GO" id="GO:0006508">
    <property type="term" value="P:proteolysis"/>
    <property type="evidence" value="ECO:0007669"/>
    <property type="project" value="UniProtKB-KW"/>
</dbReference>
<dbReference type="Proteomes" id="UP000013015">
    <property type="component" value="Unassembled WGS sequence"/>
</dbReference>
<dbReference type="GO" id="GO:0106300">
    <property type="term" value="P:protein-DNA covalent cross-linking repair"/>
    <property type="evidence" value="ECO:0007669"/>
    <property type="project" value="InterPro"/>
</dbReference>
<organism evidence="9 10">
    <name type="scientific">Schaalia cardiffensis F0333</name>
    <dbReference type="NCBI Taxonomy" id="888050"/>
    <lineage>
        <taxon>Bacteria</taxon>
        <taxon>Bacillati</taxon>
        <taxon>Actinomycetota</taxon>
        <taxon>Actinomycetes</taxon>
        <taxon>Actinomycetales</taxon>
        <taxon>Actinomycetaceae</taxon>
        <taxon>Schaalia</taxon>
    </lineage>
</organism>
<protein>
    <recommendedName>
        <fullName evidence="8">Abasic site processing protein</fullName>
        <ecNumber evidence="8">3.4.-.-</ecNumber>
    </recommendedName>
</protein>
<keyword evidence="4 8" id="KW-0378">Hydrolase</keyword>
<evidence type="ECO:0000256" key="6">
    <source>
        <dbReference type="ARBA" id="ARBA00023125"/>
    </source>
</evidence>
<dbReference type="GO" id="GO:0008233">
    <property type="term" value="F:peptidase activity"/>
    <property type="evidence" value="ECO:0007669"/>
    <property type="project" value="UniProtKB-KW"/>
</dbReference>
<name>N6WDW8_9ACTO</name>
<evidence type="ECO:0000256" key="3">
    <source>
        <dbReference type="ARBA" id="ARBA00022763"/>
    </source>
</evidence>
<dbReference type="PATRIC" id="fig|888050.3.peg.964"/>
<dbReference type="SUPFAM" id="SSF143081">
    <property type="entry name" value="BB1717-like"/>
    <property type="match status" value="1"/>
</dbReference>